<name>A0A2P8DEC8_9ACTN</name>
<dbReference type="GO" id="GO:0003700">
    <property type="term" value="F:DNA-binding transcription factor activity"/>
    <property type="evidence" value="ECO:0007669"/>
    <property type="project" value="InterPro"/>
</dbReference>
<keyword evidence="4" id="KW-1185">Reference proteome</keyword>
<dbReference type="PANTHER" id="PTHR30204">
    <property type="entry name" value="REDOX-CYCLING DRUG-SENSING TRANSCRIPTIONAL ACTIVATOR SOXR"/>
    <property type="match status" value="1"/>
</dbReference>
<dbReference type="Pfam" id="PF13411">
    <property type="entry name" value="MerR_1"/>
    <property type="match status" value="1"/>
</dbReference>
<dbReference type="PRINTS" id="PR00040">
    <property type="entry name" value="HTHMERR"/>
</dbReference>
<evidence type="ECO:0000313" key="3">
    <source>
        <dbReference type="EMBL" id="PSK95581.1"/>
    </source>
</evidence>
<sequence length="218" mass="23323">MRISELSRRSGVSVATIKYYLREGLVPKGEATGATQARYGEAHLHRLRLIRALVEVGDAPLAKVHAITAALDSADGGDLHRLLGITMYALAPEPHRPAEGDPAWTAAQEEADALIAELGWRVTRSSPARGRLAAALAATDRIGRPVSTRILRSYARAAEIAAEDDLTVIDPDAPRDQTLEHVVIVTARLEQALAALHRLAQEDASARSFGRPRPGAGA</sequence>
<dbReference type="InterPro" id="IPR047057">
    <property type="entry name" value="MerR_fam"/>
</dbReference>
<comment type="caution">
    <text evidence="3">The sequence shown here is derived from an EMBL/GenBank/DDBJ whole genome shotgun (WGS) entry which is preliminary data.</text>
</comment>
<dbReference type="GO" id="GO:0003677">
    <property type="term" value="F:DNA binding"/>
    <property type="evidence" value="ECO:0007669"/>
    <property type="project" value="UniProtKB-KW"/>
</dbReference>
<dbReference type="OrthoDB" id="5242095at2"/>
<gene>
    <name evidence="3" type="ORF">CLV63_11414</name>
</gene>
<evidence type="ECO:0000259" key="2">
    <source>
        <dbReference type="PROSITE" id="PS50937"/>
    </source>
</evidence>
<dbReference type="SMART" id="SM00422">
    <property type="entry name" value="HTH_MERR"/>
    <property type="match status" value="1"/>
</dbReference>
<dbReference type="PROSITE" id="PS50937">
    <property type="entry name" value="HTH_MERR_2"/>
    <property type="match status" value="1"/>
</dbReference>
<dbReference type="EMBL" id="PYGA01000014">
    <property type="protein sequence ID" value="PSK95581.1"/>
    <property type="molecule type" value="Genomic_DNA"/>
</dbReference>
<organism evidence="3 4">
    <name type="scientific">Murinocardiopsis flavida</name>
    <dbReference type="NCBI Taxonomy" id="645275"/>
    <lineage>
        <taxon>Bacteria</taxon>
        <taxon>Bacillati</taxon>
        <taxon>Actinomycetota</taxon>
        <taxon>Actinomycetes</taxon>
        <taxon>Streptosporangiales</taxon>
        <taxon>Nocardiopsidaceae</taxon>
        <taxon>Murinocardiopsis</taxon>
    </lineage>
</organism>
<feature type="domain" description="HTH merR-type" evidence="2">
    <location>
        <begin position="1"/>
        <end position="70"/>
    </location>
</feature>
<keyword evidence="1" id="KW-0238">DNA-binding</keyword>
<proteinExistence type="predicted"/>
<dbReference type="AlphaFoldDB" id="A0A2P8DEC8"/>
<protein>
    <submittedName>
        <fullName evidence="3">Transcriptional regulator</fullName>
    </submittedName>
</protein>
<dbReference type="PANTHER" id="PTHR30204:SF98">
    <property type="entry name" value="HTH-TYPE TRANSCRIPTIONAL REGULATOR ADHR"/>
    <property type="match status" value="1"/>
</dbReference>
<dbReference type="InterPro" id="IPR000551">
    <property type="entry name" value="MerR-type_HTH_dom"/>
</dbReference>
<evidence type="ECO:0000256" key="1">
    <source>
        <dbReference type="ARBA" id="ARBA00023125"/>
    </source>
</evidence>
<evidence type="ECO:0000313" key="4">
    <source>
        <dbReference type="Proteomes" id="UP000240542"/>
    </source>
</evidence>
<dbReference type="SUPFAM" id="SSF46955">
    <property type="entry name" value="Putative DNA-binding domain"/>
    <property type="match status" value="1"/>
</dbReference>
<dbReference type="Proteomes" id="UP000240542">
    <property type="component" value="Unassembled WGS sequence"/>
</dbReference>
<dbReference type="InterPro" id="IPR009061">
    <property type="entry name" value="DNA-bd_dom_put_sf"/>
</dbReference>
<dbReference type="RefSeq" id="WP_106584525.1">
    <property type="nucleotide sequence ID" value="NZ_PYGA01000014.1"/>
</dbReference>
<reference evidence="3 4" key="1">
    <citation type="submission" date="2018-03" db="EMBL/GenBank/DDBJ databases">
        <title>Genomic Encyclopedia of Archaeal and Bacterial Type Strains, Phase II (KMG-II): from individual species to whole genera.</title>
        <authorList>
            <person name="Goeker M."/>
        </authorList>
    </citation>
    <scope>NUCLEOTIDE SEQUENCE [LARGE SCALE GENOMIC DNA]</scope>
    <source>
        <strain evidence="3 4">DSM 45312</strain>
    </source>
</reference>
<accession>A0A2P8DEC8</accession>
<dbReference type="Gene3D" id="1.10.1660.10">
    <property type="match status" value="1"/>
</dbReference>